<dbReference type="PANTHER" id="PTHR30346">
    <property type="entry name" value="TRANSCRIPTIONAL DUAL REGULATOR HCAR-RELATED"/>
    <property type="match status" value="1"/>
</dbReference>
<evidence type="ECO:0000256" key="4">
    <source>
        <dbReference type="ARBA" id="ARBA00023163"/>
    </source>
</evidence>
<reference evidence="7" key="1">
    <citation type="submission" date="2015-07" db="EMBL/GenBank/DDBJ databases">
        <title>Discovery of a poly(ethylene terephthalate assimilation.</title>
        <authorList>
            <person name="Yoshida S."/>
            <person name="Hiraga K."/>
            <person name="Takehana T."/>
            <person name="Taniguchi I."/>
            <person name="Yamaji H."/>
            <person name="Maeda Y."/>
            <person name="Toyohara K."/>
            <person name="Miyamoto K."/>
            <person name="Kimura Y."/>
            <person name="Oda K."/>
        </authorList>
    </citation>
    <scope>NUCLEOTIDE SEQUENCE [LARGE SCALE GENOMIC DNA]</scope>
    <source>
        <strain evidence="7">NBRC 110686 / TISTR 2288 / 201-F6</strain>
    </source>
</reference>
<accession>A0A0K8P6G3</accession>
<dbReference type="Pfam" id="PF03466">
    <property type="entry name" value="LysR_substrate"/>
    <property type="match status" value="1"/>
</dbReference>
<dbReference type="GO" id="GO:0003700">
    <property type="term" value="F:DNA-binding transcription factor activity"/>
    <property type="evidence" value="ECO:0007669"/>
    <property type="project" value="TreeGrafter"/>
</dbReference>
<reference evidence="6 7" key="2">
    <citation type="journal article" date="2016" name="Science">
        <title>A bacterium that degrades and assimilates poly(ethylene terephthalate).</title>
        <authorList>
            <person name="Yoshida S."/>
            <person name="Hiraga K."/>
            <person name="Takehana T."/>
            <person name="Taniguchi I."/>
            <person name="Yamaji H."/>
            <person name="Maeda Y."/>
            <person name="Toyohara K."/>
            <person name="Miyamoto K."/>
            <person name="Kimura Y."/>
            <person name="Oda K."/>
        </authorList>
    </citation>
    <scope>NUCLEOTIDE SEQUENCE [LARGE SCALE GENOMIC DNA]</scope>
    <source>
        <strain evidence="7">NBRC 110686 / TISTR 2288 / 201-F6</strain>
    </source>
</reference>
<sequence length="258" mass="28606">MVPVGRPLWIERFGIAKSVEHGHDLNHVKLNSFNDFEISCHDFTAWGELDVESSDITAEIRMAVLGEWVPPQLADVLALQRAEEPETHAVLAGWTDPGRGAELPGDGFDFALSAAARQWPGWICEPLWHDTLAVAVAKRSHLLAYREVPCEEVLKQPLICSQSTADEPWRVTVQRVFENALQEREQTVETFDVAMTLVAAGYGIAIAPAARLASYLRRGIAVRPLAGAPMIVMAYLLRRNATLSDTQARFARRARLVS</sequence>
<organism evidence="6 7">
    <name type="scientific">Piscinibacter sakaiensis</name>
    <name type="common">Ideonella sakaiensis</name>
    <dbReference type="NCBI Taxonomy" id="1547922"/>
    <lineage>
        <taxon>Bacteria</taxon>
        <taxon>Pseudomonadati</taxon>
        <taxon>Pseudomonadota</taxon>
        <taxon>Betaproteobacteria</taxon>
        <taxon>Burkholderiales</taxon>
        <taxon>Sphaerotilaceae</taxon>
        <taxon>Piscinibacter</taxon>
    </lineage>
</organism>
<dbReference type="InterPro" id="IPR005119">
    <property type="entry name" value="LysR_subst-bd"/>
</dbReference>
<dbReference type="Proteomes" id="UP000037660">
    <property type="component" value="Unassembled WGS sequence"/>
</dbReference>
<evidence type="ECO:0000256" key="2">
    <source>
        <dbReference type="ARBA" id="ARBA00023015"/>
    </source>
</evidence>
<dbReference type="GO" id="GO:0003677">
    <property type="term" value="F:DNA binding"/>
    <property type="evidence" value="ECO:0007669"/>
    <property type="project" value="UniProtKB-KW"/>
</dbReference>
<keyword evidence="2" id="KW-0805">Transcription regulation</keyword>
<proteinExistence type="inferred from homology"/>
<dbReference type="SUPFAM" id="SSF53850">
    <property type="entry name" value="Periplasmic binding protein-like II"/>
    <property type="match status" value="1"/>
</dbReference>
<name>A0A0K8P6G3_PISS1</name>
<dbReference type="Gene3D" id="3.40.190.10">
    <property type="entry name" value="Periplasmic binding protein-like II"/>
    <property type="match status" value="2"/>
</dbReference>
<comment type="similarity">
    <text evidence="1">Belongs to the LysR transcriptional regulatory family.</text>
</comment>
<evidence type="ECO:0000313" key="7">
    <source>
        <dbReference type="Proteomes" id="UP000037660"/>
    </source>
</evidence>
<dbReference type="EMBL" id="BBYR01000068">
    <property type="protein sequence ID" value="GAP38181.1"/>
    <property type="molecule type" value="Genomic_DNA"/>
</dbReference>
<comment type="caution">
    <text evidence="6">The sequence shown here is derived from an EMBL/GenBank/DDBJ whole genome shotgun (WGS) entry which is preliminary data.</text>
</comment>
<dbReference type="PANTHER" id="PTHR30346:SF0">
    <property type="entry name" value="HCA OPERON TRANSCRIPTIONAL ACTIVATOR HCAR"/>
    <property type="match status" value="1"/>
</dbReference>
<dbReference type="AlphaFoldDB" id="A0A0K8P6G3"/>
<evidence type="ECO:0000313" key="6">
    <source>
        <dbReference type="EMBL" id="GAP38181.1"/>
    </source>
</evidence>
<dbReference type="STRING" id="1547922.ISF6_4375"/>
<feature type="domain" description="LysR substrate-binding" evidence="5">
    <location>
        <begin position="59"/>
        <end position="252"/>
    </location>
</feature>
<evidence type="ECO:0000256" key="3">
    <source>
        <dbReference type="ARBA" id="ARBA00023125"/>
    </source>
</evidence>
<dbReference type="GO" id="GO:0032993">
    <property type="term" value="C:protein-DNA complex"/>
    <property type="evidence" value="ECO:0007669"/>
    <property type="project" value="TreeGrafter"/>
</dbReference>
<gene>
    <name evidence="6" type="ORF">ISF6_4375</name>
</gene>
<protein>
    <submittedName>
        <fullName evidence="6">Transcriptional regulator</fullName>
    </submittedName>
</protein>
<keyword evidence="4" id="KW-0804">Transcription</keyword>
<keyword evidence="7" id="KW-1185">Reference proteome</keyword>
<evidence type="ECO:0000256" key="1">
    <source>
        <dbReference type="ARBA" id="ARBA00009437"/>
    </source>
</evidence>
<keyword evidence="3" id="KW-0238">DNA-binding</keyword>
<evidence type="ECO:0000259" key="5">
    <source>
        <dbReference type="Pfam" id="PF03466"/>
    </source>
</evidence>